<dbReference type="GO" id="GO:0000324">
    <property type="term" value="C:fungal-type vacuole"/>
    <property type="evidence" value="ECO:0007669"/>
    <property type="project" value="TreeGrafter"/>
</dbReference>
<feature type="chain" id="PRO_5019189300" evidence="3">
    <location>
        <begin position="25"/>
        <end position="379"/>
    </location>
</feature>
<feature type="compositionally biased region" description="Polar residues" evidence="1">
    <location>
        <begin position="92"/>
        <end position="101"/>
    </location>
</feature>
<feature type="transmembrane region" description="Helical" evidence="2">
    <location>
        <begin position="144"/>
        <end position="164"/>
    </location>
</feature>
<gene>
    <name evidence="4" type="ORF">GcM3_200017</name>
</gene>
<evidence type="ECO:0000256" key="1">
    <source>
        <dbReference type="SAM" id="MobiDB-lite"/>
    </source>
</evidence>
<keyword evidence="5" id="KW-1185">Reference proteome</keyword>
<proteinExistence type="predicted"/>
<feature type="compositionally biased region" description="Polar residues" evidence="1">
    <location>
        <begin position="60"/>
        <end position="75"/>
    </location>
</feature>
<keyword evidence="3" id="KW-0732">Signal</keyword>
<dbReference type="PANTHER" id="PTHR36089:SF1">
    <property type="entry name" value="CHITIN SYNTHASE 3 COMPLEX PROTEIN CSI2-RELATED"/>
    <property type="match status" value="1"/>
</dbReference>
<comment type="caution">
    <text evidence="4">The sequence shown here is derived from an EMBL/GenBank/DDBJ whole genome shotgun (WGS) entry which is preliminary data.</text>
</comment>
<keyword evidence="2" id="KW-0472">Membrane</keyword>
<keyword evidence="2" id="KW-1133">Transmembrane helix</keyword>
<dbReference type="AlphaFoldDB" id="A0A420HDY9"/>
<organism evidence="4 5">
    <name type="scientific">Golovinomyces cichoracearum</name>
    <dbReference type="NCBI Taxonomy" id="62708"/>
    <lineage>
        <taxon>Eukaryota</taxon>
        <taxon>Fungi</taxon>
        <taxon>Dikarya</taxon>
        <taxon>Ascomycota</taxon>
        <taxon>Pezizomycotina</taxon>
        <taxon>Leotiomycetes</taxon>
        <taxon>Erysiphales</taxon>
        <taxon>Erysiphaceae</taxon>
        <taxon>Golovinomyces</taxon>
    </lineage>
</organism>
<evidence type="ECO:0000256" key="2">
    <source>
        <dbReference type="SAM" id="Phobius"/>
    </source>
</evidence>
<feature type="region of interest" description="Disordered" evidence="1">
    <location>
        <begin position="24"/>
        <end position="101"/>
    </location>
</feature>
<feature type="region of interest" description="Disordered" evidence="1">
    <location>
        <begin position="301"/>
        <end position="320"/>
    </location>
</feature>
<dbReference type="Proteomes" id="UP000283383">
    <property type="component" value="Unassembled WGS sequence"/>
</dbReference>
<feature type="region of interest" description="Disordered" evidence="1">
    <location>
        <begin position="354"/>
        <end position="379"/>
    </location>
</feature>
<feature type="signal peptide" evidence="3">
    <location>
        <begin position="1"/>
        <end position="24"/>
    </location>
</feature>
<dbReference type="PANTHER" id="PTHR36089">
    <property type="entry name" value="CHITIN SYNTHASE 3 COMPLEX PROTEIN CSI2-RELATED"/>
    <property type="match status" value="1"/>
</dbReference>
<evidence type="ECO:0000313" key="5">
    <source>
        <dbReference type="Proteomes" id="UP000283383"/>
    </source>
</evidence>
<accession>A0A420HDY9</accession>
<feature type="compositionally biased region" description="Low complexity" evidence="1">
    <location>
        <begin position="24"/>
        <end position="53"/>
    </location>
</feature>
<dbReference type="InterPro" id="IPR051009">
    <property type="entry name" value="PRM"/>
</dbReference>
<evidence type="ECO:0000313" key="4">
    <source>
        <dbReference type="EMBL" id="RKF55664.1"/>
    </source>
</evidence>
<protein>
    <submittedName>
        <fullName evidence="4">Putative csi2 protein</fullName>
    </submittedName>
</protein>
<name>A0A420HDY9_9PEZI</name>
<dbReference type="EMBL" id="MCBQ01020029">
    <property type="protein sequence ID" value="RKF55664.1"/>
    <property type="molecule type" value="Genomic_DNA"/>
</dbReference>
<evidence type="ECO:0000256" key="3">
    <source>
        <dbReference type="SAM" id="SignalP"/>
    </source>
</evidence>
<sequence length="379" mass="39767">MFPPNLYIFLNSALISVISRGVSAQTSTTTGSDTLTEESTSSDTATAEPTTTNSKDEKSTTSNSQEAQTTSSISESEGKTALTLTDAKKTDSVTSNSLPTSTSTAIDSILTDLPTLTGGYTIVAPSVPPTQNAPFMRQSTLPEGTVFIVVGAILGFFAVSVLAWRMGVAWCLHRSVRKAAFSQGMSDTKALYRTTVAPVAPEAPFYKYSDRGSLISLSGLGAKAGKKVSKPGAVQSSSNTANLFFSPTAGANLQNGSNRASTYFPAGYYSAGGSVTANGATQSSLGAPGISLSNLSVQSHGYNRSRSIDPSPPDSPMIRTDNQLNLQQNSSILNLNQLSDSSERAPSAYLENLFDGENFGSRPHNAYDRHTSEGSNSSR</sequence>
<keyword evidence="2" id="KW-0812">Transmembrane</keyword>
<reference evidence="4 5" key="1">
    <citation type="journal article" date="2018" name="BMC Genomics">
        <title>Comparative genome analyses reveal sequence features reflecting distinct modes of host-adaptation between dicot and monocot powdery mildew.</title>
        <authorList>
            <person name="Wu Y."/>
            <person name="Ma X."/>
            <person name="Pan Z."/>
            <person name="Kale S.D."/>
            <person name="Song Y."/>
            <person name="King H."/>
            <person name="Zhang Q."/>
            <person name="Presley C."/>
            <person name="Deng X."/>
            <person name="Wei C.I."/>
            <person name="Xiao S."/>
        </authorList>
    </citation>
    <scope>NUCLEOTIDE SEQUENCE [LARGE SCALE GENOMIC DNA]</scope>
    <source>
        <strain evidence="4">UMSG3</strain>
    </source>
</reference>